<dbReference type="SUPFAM" id="SSF54160">
    <property type="entry name" value="Chromo domain-like"/>
    <property type="match status" value="1"/>
</dbReference>
<name>A0AAW1RW77_9CHLO</name>
<dbReference type="InterPro" id="IPR056924">
    <property type="entry name" value="SH3_Tf2-1"/>
</dbReference>
<reference evidence="5 6" key="1">
    <citation type="journal article" date="2024" name="Nat. Commun.">
        <title>Phylogenomics reveals the evolutionary origins of lichenization in chlorophyte algae.</title>
        <authorList>
            <person name="Puginier C."/>
            <person name="Libourel C."/>
            <person name="Otte J."/>
            <person name="Skaloud P."/>
            <person name="Haon M."/>
            <person name="Grisel S."/>
            <person name="Petersen M."/>
            <person name="Berrin J.G."/>
            <person name="Delaux P.M."/>
            <person name="Dal Grande F."/>
            <person name="Keller J."/>
        </authorList>
    </citation>
    <scope>NUCLEOTIDE SEQUENCE [LARGE SCALE GENOMIC DNA]</scope>
    <source>
        <strain evidence="5 6">SAG 2145</strain>
    </source>
</reference>
<accession>A0AAW1RW77</accession>
<dbReference type="PROSITE" id="PS50994">
    <property type="entry name" value="INTEGRASE"/>
    <property type="match status" value="1"/>
</dbReference>
<evidence type="ECO:0000256" key="1">
    <source>
        <dbReference type="ARBA" id="ARBA00004123"/>
    </source>
</evidence>
<dbReference type="InterPro" id="IPR023779">
    <property type="entry name" value="Chromodomain_CS"/>
</dbReference>
<keyword evidence="2" id="KW-0539">Nucleus</keyword>
<dbReference type="PROSITE" id="PS00598">
    <property type="entry name" value="CHROMO_1"/>
    <property type="match status" value="1"/>
</dbReference>
<dbReference type="EMBL" id="JALJOS010000006">
    <property type="protein sequence ID" value="KAK9837658.1"/>
    <property type="molecule type" value="Genomic_DNA"/>
</dbReference>
<comment type="caution">
    <text evidence="5">The sequence shown here is derived from an EMBL/GenBank/DDBJ whole genome shotgun (WGS) entry which is preliminary data.</text>
</comment>
<dbReference type="Gene3D" id="3.30.420.10">
    <property type="entry name" value="Ribonuclease H-like superfamily/Ribonuclease H"/>
    <property type="match status" value="1"/>
</dbReference>
<evidence type="ECO:0000313" key="5">
    <source>
        <dbReference type="EMBL" id="KAK9837658.1"/>
    </source>
</evidence>
<comment type="subcellular location">
    <subcellularLocation>
        <location evidence="1">Nucleus</location>
    </subcellularLocation>
</comment>
<dbReference type="InterPro" id="IPR050951">
    <property type="entry name" value="Retrovirus_Pol_polyprotein"/>
</dbReference>
<evidence type="ECO:0000313" key="6">
    <source>
        <dbReference type="Proteomes" id="UP001438707"/>
    </source>
</evidence>
<dbReference type="AlphaFoldDB" id="A0AAW1RW77"/>
<dbReference type="PANTHER" id="PTHR37984">
    <property type="entry name" value="PROTEIN CBG26694"/>
    <property type="match status" value="1"/>
</dbReference>
<dbReference type="InterPro" id="IPR023780">
    <property type="entry name" value="Chromo_domain"/>
</dbReference>
<feature type="domain" description="Integrase catalytic" evidence="4">
    <location>
        <begin position="1"/>
        <end position="66"/>
    </location>
</feature>
<dbReference type="InterPro" id="IPR000953">
    <property type="entry name" value="Chromo/chromo_shadow_dom"/>
</dbReference>
<dbReference type="Pfam" id="PF24626">
    <property type="entry name" value="SH3_Tf2-1"/>
    <property type="match status" value="1"/>
</dbReference>
<dbReference type="InterPro" id="IPR012337">
    <property type="entry name" value="RNaseH-like_sf"/>
</dbReference>
<dbReference type="Pfam" id="PF00385">
    <property type="entry name" value="Chromo"/>
    <property type="match status" value="1"/>
</dbReference>
<dbReference type="SMART" id="SM00298">
    <property type="entry name" value="CHROMO"/>
    <property type="match status" value="1"/>
</dbReference>
<dbReference type="PANTHER" id="PTHR37984:SF15">
    <property type="entry name" value="INTEGRASE CATALYTIC DOMAIN-CONTAINING PROTEIN"/>
    <property type="match status" value="1"/>
</dbReference>
<feature type="domain" description="Chromo" evidence="3">
    <location>
        <begin position="218"/>
        <end position="278"/>
    </location>
</feature>
<dbReference type="Proteomes" id="UP001438707">
    <property type="component" value="Unassembled WGS sequence"/>
</dbReference>
<dbReference type="InterPro" id="IPR016197">
    <property type="entry name" value="Chromo-like_dom_sf"/>
</dbReference>
<dbReference type="GO" id="GO:0003676">
    <property type="term" value="F:nucleic acid binding"/>
    <property type="evidence" value="ECO:0007669"/>
    <property type="project" value="InterPro"/>
</dbReference>
<dbReference type="CDD" id="cd00024">
    <property type="entry name" value="CD_CSD"/>
    <property type="match status" value="1"/>
</dbReference>
<dbReference type="PROSITE" id="PS50013">
    <property type="entry name" value="CHROMO_2"/>
    <property type="match status" value="1"/>
</dbReference>
<evidence type="ECO:0000259" key="4">
    <source>
        <dbReference type="PROSITE" id="PS50994"/>
    </source>
</evidence>
<gene>
    <name evidence="5" type="ORF">WJX74_002340</name>
</gene>
<evidence type="ECO:0008006" key="7">
    <source>
        <dbReference type="Google" id="ProtNLM"/>
    </source>
</evidence>
<sequence length="284" mass="32313">MSTAYHPQSDGQTERMNRVLEDMLRHYVSPTQTDWDTHLPLVEFAINNAYQESVQSTPFMLNYGRHPHTPAGISMTSSGPRQQAQMKAQAGGSFAECFTDEMQQTIAHARKSLLSAQQRQKAYHDRKARAKQFNVGDRVLLSTKNIAFKNPGTAKLLPKYAGPFQVLERISVAAYRLLLPETMKVHDVFHVSLLEPYHDDGRCQPPPVTLFLDGDVQFEIEAVLAVRERRRNKKEFLVKWLGYGPEHNSWEPETNLTNCSEVLQTFWDAQRSATLEPAKDQQSG</sequence>
<evidence type="ECO:0000259" key="3">
    <source>
        <dbReference type="PROSITE" id="PS50013"/>
    </source>
</evidence>
<dbReference type="InterPro" id="IPR001584">
    <property type="entry name" value="Integrase_cat-core"/>
</dbReference>
<dbReference type="GO" id="GO:0005634">
    <property type="term" value="C:nucleus"/>
    <property type="evidence" value="ECO:0007669"/>
    <property type="project" value="UniProtKB-SubCell"/>
</dbReference>
<dbReference type="SUPFAM" id="SSF53098">
    <property type="entry name" value="Ribonuclease H-like"/>
    <property type="match status" value="1"/>
</dbReference>
<proteinExistence type="predicted"/>
<protein>
    <recommendedName>
        <fullName evidence="7">Polyprotein</fullName>
    </recommendedName>
</protein>
<dbReference type="Gene3D" id="2.40.50.40">
    <property type="match status" value="1"/>
</dbReference>
<dbReference type="InterPro" id="IPR036397">
    <property type="entry name" value="RNaseH_sf"/>
</dbReference>
<evidence type="ECO:0000256" key="2">
    <source>
        <dbReference type="ARBA" id="ARBA00023242"/>
    </source>
</evidence>
<keyword evidence="6" id="KW-1185">Reference proteome</keyword>
<dbReference type="GO" id="GO:0015074">
    <property type="term" value="P:DNA integration"/>
    <property type="evidence" value="ECO:0007669"/>
    <property type="project" value="InterPro"/>
</dbReference>
<organism evidence="5 6">
    <name type="scientific">Apatococcus lobatus</name>
    <dbReference type="NCBI Taxonomy" id="904363"/>
    <lineage>
        <taxon>Eukaryota</taxon>
        <taxon>Viridiplantae</taxon>
        <taxon>Chlorophyta</taxon>
        <taxon>core chlorophytes</taxon>
        <taxon>Trebouxiophyceae</taxon>
        <taxon>Chlorellales</taxon>
        <taxon>Chlorellaceae</taxon>
        <taxon>Apatococcus</taxon>
    </lineage>
</organism>